<keyword evidence="6" id="KW-1185">Reference proteome</keyword>
<organism evidence="5 6">
    <name type="scientific">Fontibacter flavus</name>
    <dbReference type="NCBI Taxonomy" id="654838"/>
    <lineage>
        <taxon>Bacteria</taxon>
        <taxon>Pseudomonadati</taxon>
        <taxon>Bacteroidota</taxon>
        <taxon>Cytophagia</taxon>
        <taxon>Cytophagales</taxon>
        <taxon>Cyclobacteriaceae</taxon>
        <taxon>Fontibacter</taxon>
    </lineage>
</organism>
<gene>
    <name evidence="5" type="ORF">ACFFIP_01485</name>
</gene>
<evidence type="ECO:0000313" key="6">
    <source>
        <dbReference type="Proteomes" id="UP001589797"/>
    </source>
</evidence>
<dbReference type="Gene3D" id="3.40.50.150">
    <property type="entry name" value="Vaccinia Virus protein VP39"/>
    <property type="match status" value="1"/>
</dbReference>
<keyword evidence="3" id="KW-0808">Transferase</keyword>
<protein>
    <submittedName>
        <fullName evidence="5">SAM-dependent methyltransferase</fullName>
    </submittedName>
</protein>
<keyword evidence="1" id="KW-0597">Phosphoprotein</keyword>
<evidence type="ECO:0000256" key="3">
    <source>
        <dbReference type="ARBA" id="ARBA00022679"/>
    </source>
</evidence>
<evidence type="ECO:0000256" key="1">
    <source>
        <dbReference type="ARBA" id="ARBA00022553"/>
    </source>
</evidence>
<accession>A0ABV6FNA0</accession>
<comment type="caution">
    <text evidence="5">The sequence shown here is derived from an EMBL/GenBank/DDBJ whole genome shotgun (WGS) entry which is preliminary data.</text>
</comment>
<proteinExistence type="predicted"/>
<name>A0ABV6FNA0_9BACT</name>
<dbReference type="RefSeq" id="WP_382385793.1">
    <property type="nucleotide sequence ID" value="NZ_JBHLWI010000003.1"/>
</dbReference>
<dbReference type="PROSITE" id="PS51585">
    <property type="entry name" value="SAM_MT_TPMT"/>
    <property type="match status" value="1"/>
</dbReference>
<dbReference type="GO" id="GO:0032259">
    <property type="term" value="P:methylation"/>
    <property type="evidence" value="ECO:0007669"/>
    <property type="project" value="UniProtKB-KW"/>
</dbReference>
<dbReference type="SUPFAM" id="SSF53335">
    <property type="entry name" value="S-adenosyl-L-methionine-dependent methyltransferases"/>
    <property type="match status" value="1"/>
</dbReference>
<dbReference type="Pfam" id="PF05724">
    <property type="entry name" value="TPMT"/>
    <property type="match status" value="1"/>
</dbReference>
<dbReference type="PANTHER" id="PTHR32183:SF11">
    <property type="entry name" value="THIOL METHYLTRANSFERASE 2-RELATED"/>
    <property type="match status" value="1"/>
</dbReference>
<dbReference type="InterPro" id="IPR029063">
    <property type="entry name" value="SAM-dependent_MTases_sf"/>
</dbReference>
<sequence>MSNSLDAAYWTNRYLEKNTSWDVGAVTLPIKQYLDQILPNPTLRILIPGAGNAYEAKYAFESGFKQVCVLDFSPVPLQKFLHNCPDFPSNRVLVEDFFQHQGEYDLILEQTFFCAIEPNLRPKYAEKMYELLAPEGKLVGVMFSRNFDRQGPPFGGTKEEYLHYFKPFFGEIYMESCYNSIPPRMGSELFISMKKSR</sequence>
<evidence type="ECO:0000313" key="5">
    <source>
        <dbReference type="EMBL" id="MFC0261337.1"/>
    </source>
</evidence>
<dbReference type="EMBL" id="JBHLWI010000003">
    <property type="protein sequence ID" value="MFC0261337.1"/>
    <property type="molecule type" value="Genomic_DNA"/>
</dbReference>
<reference evidence="5 6" key="1">
    <citation type="submission" date="2024-09" db="EMBL/GenBank/DDBJ databases">
        <authorList>
            <person name="Sun Q."/>
            <person name="Mori K."/>
        </authorList>
    </citation>
    <scope>NUCLEOTIDE SEQUENCE [LARGE SCALE GENOMIC DNA]</scope>
    <source>
        <strain evidence="5 6">CCM 7650</strain>
    </source>
</reference>
<dbReference type="CDD" id="cd02440">
    <property type="entry name" value="AdoMet_MTases"/>
    <property type="match status" value="1"/>
</dbReference>
<evidence type="ECO:0000256" key="2">
    <source>
        <dbReference type="ARBA" id="ARBA00022603"/>
    </source>
</evidence>
<keyword evidence="4" id="KW-0949">S-adenosyl-L-methionine</keyword>
<dbReference type="Proteomes" id="UP001589797">
    <property type="component" value="Unassembled WGS sequence"/>
</dbReference>
<dbReference type="PANTHER" id="PTHR32183">
    <property type="match status" value="1"/>
</dbReference>
<dbReference type="GO" id="GO:0008168">
    <property type="term" value="F:methyltransferase activity"/>
    <property type="evidence" value="ECO:0007669"/>
    <property type="project" value="UniProtKB-KW"/>
</dbReference>
<dbReference type="InterPro" id="IPR008854">
    <property type="entry name" value="TPMT"/>
</dbReference>
<keyword evidence="2 5" id="KW-0489">Methyltransferase</keyword>
<evidence type="ECO:0000256" key="4">
    <source>
        <dbReference type="ARBA" id="ARBA00022691"/>
    </source>
</evidence>